<keyword evidence="2 5" id="KW-0689">Ribosomal protein</keyword>
<gene>
    <name evidence="7" type="primary">rplQ</name>
    <name evidence="7" type="ORF">COT92_02765</name>
</gene>
<organism evidence="7 8">
    <name type="scientific">Candidatus Doudnabacteria bacterium CG10_big_fil_rev_8_21_14_0_10_42_18</name>
    <dbReference type="NCBI Taxonomy" id="1974552"/>
    <lineage>
        <taxon>Bacteria</taxon>
        <taxon>Candidatus Doudnaibacteriota</taxon>
    </lineage>
</organism>
<name>A0A2H0VAI6_9BACT</name>
<comment type="caution">
    <text evidence="7">The sequence shown here is derived from an EMBL/GenBank/DDBJ whole genome shotgun (WGS) entry which is preliminary data.</text>
</comment>
<dbReference type="SUPFAM" id="SSF64263">
    <property type="entry name" value="Prokaryotic ribosomal protein L17"/>
    <property type="match status" value="1"/>
</dbReference>
<evidence type="ECO:0000256" key="3">
    <source>
        <dbReference type="ARBA" id="ARBA00023274"/>
    </source>
</evidence>
<dbReference type="PANTHER" id="PTHR14413:SF16">
    <property type="entry name" value="LARGE RIBOSOMAL SUBUNIT PROTEIN BL17M"/>
    <property type="match status" value="1"/>
</dbReference>
<accession>A0A2H0VAI6</accession>
<dbReference type="GO" id="GO:0022625">
    <property type="term" value="C:cytosolic large ribosomal subunit"/>
    <property type="evidence" value="ECO:0007669"/>
    <property type="project" value="TreeGrafter"/>
</dbReference>
<dbReference type="NCBIfam" id="TIGR00059">
    <property type="entry name" value="L17"/>
    <property type="match status" value="1"/>
</dbReference>
<comment type="similarity">
    <text evidence="1 5">Belongs to the bacterial ribosomal protein bL17 family.</text>
</comment>
<evidence type="ECO:0000256" key="6">
    <source>
        <dbReference type="RuleBase" id="RU000661"/>
    </source>
</evidence>
<evidence type="ECO:0000256" key="1">
    <source>
        <dbReference type="ARBA" id="ARBA00008777"/>
    </source>
</evidence>
<evidence type="ECO:0000256" key="2">
    <source>
        <dbReference type="ARBA" id="ARBA00022980"/>
    </source>
</evidence>
<dbReference type="EMBL" id="PFAK01000046">
    <property type="protein sequence ID" value="PIR96103.1"/>
    <property type="molecule type" value="Genomic_DNA"/>
</dbReference>
<evidence type="ECO:0000256" key="4">
    <source>
        <dbReference type="ARBA" id="ARBA00035494"/>
    </source>
</evidence>
<dbReference type="InterPro" id="IPR036373">
    <property type="entry name" value="Ribosomal_bL17_sf"/>
</dbReference>
<proteinExistence type="inferred from homology"/>
<dbReference type="Proteomes" id="UP000230922">
    <property type="component" value="Unassembled WGS sequence"/>
</dbReference>
<reference evidence="8" key="1">
    <citation type="submission" date="2017-09" db="EMBL/GenBank/DDBJ databases">
        <title>Depth-based differentiation of microbial function through sediment-hosted aquifers and enrichment of novel symbionts in the deep terrestrial subsurface.</title>
        <authorList>
            <person name="Probst A.J."/>
            <person name="Ladd B."/>
            <person name="Jarett J.K."/>
            <person name="Geller-Mcgrath D.E."/>
            <person name="Sieber C.M.K."/>
            <person name="Emerson J.B."/>
            <person name="Anantharaman K."/>
            <person name="Thomas B.C."/>
            <person name="Malmstrom R."/>
            <person name="Stieglmeier M."/>
            <person name="Klingl A."/>
            <person name="Woyke T."/>
            <person name="Ryan C.M."/>
            <person name="Banfield J.F."/>
        </authorList>
    </citation>
    <scope>NUCLEOTIDE SEQUENCE [LARGE SCALE GENOMIC DNA]</scope>
</reference>
<dbReference type="PANTHER" id="PTHR14413">
    <property type="entry name" value="RIBOSOMAL PROTEIN L17"/>
    <property type="match status" value="1"/>
</dbReference>
<sequence>MRHRRKKKLGKGKDQKRKLLRSLASSAILYERIETSHAYARAAKPYLEKLITKAKDGSLHSRRILLSKLTPMAAKKAIEVLGPKYEERKGGYTRLIKLTNPKAGASKTVLELVE</sequence>
<dbReference type="GO" id="GO:0003735">
    <property type="term" value="F:structural constituent of ribosome"/>
    <property type="evidence" value="ECO:0007669"/>
    <property type="project" value="InterPro"/>
</dbReference>
<evidence type="ECO:0000313" key="8">
    <source>
        <dbReference type="Proteomes" id="UP000230922"/>
    </source>
</evidence>
<dbReference type="GO" id="GO:0006412">
    <property type="term" value="P:translation"/>
    <property type="evidence" value="ECO:0007669"/>
    <property type="project" value="InterPro"/>
</dbReference>
<keyword evidence="3 5" id="KW-0687">Ribonucleoprotein</keyword>
<dbReference type="InterPro" id="IPR000456">
    <property type="entry name" value="Ribosomal_bL17"/>
</dbReference>
<dbReference type="Pfam" id="PF01196">
    <property type="entry name" value="Ribosomal_L17"/>
    <property type="match status" value="1"/>
</dbReference>
<dbReference type="AlphaFoldDB" id="A0A2H0VAI6"/>
<evidence type="ECO:0000313" key="7">
    <source>
        <dbReference type="EMBL" id="PIR96103.1"/>
    </source>
</evidence>
<dbReference type="Gene3D" id="3.90.1030.10">
    <property type="entry name" value="Ribosomal protein L17"/>
    <property type="match status" value="1"/>
</dbReference>
<protein>
    <recommendedName>
        <fullName evidence="4 6">50S ribosomal protein L17</fullName>
    </recommendedName>
</protein>
<evidence type="ECO:0000256" key="5">
    <source>
        <dbReference type="RuleBase" id="RU000660"/>
    </source>
</evidence>